<dbReference type="AlphaFoldDB" id="X1CA11"/>
<accession>X1CA11</accession>
<reference evidence="1" key="1">
    <citation type="journal article" date="2014" name="Front. Microbiol.">
        <title>High frequency of phylogenetically diverse reductive dehalogenase-homologous genes in deep subseafloor sedimentary metagenomes.</title>
        <authorList>
            <person name="Kawai M."/>
            <person name="Futagami T."/>
            <person name="Toyoda A."/>
            <person name="Takaki Y."/>
            <person name="Nishi S."/>
            <person name="Hori S."/>
            <person name="Arai W."/>
            <person name="Tsubouchi T."/>
            <person name="Morono Y."/>
            <person name="Uchiyama I."/>
            <person name="Ito T."/>
            <person name="Fujiyama A."/>
            <person name="Inagaki F."/>
            <person name="Takami H."/>
        </authorList>
    </citation>
    <scope>NUCLEOTIDE SEQUENCE</scope>
    <source>
        <strain evidence="1">Expedition CK06-06</strain>
    </source>
</reference>
<dbReference type="EMBL" id="BART01024813">
    <property type="protein sequence ID" value="GAG93223.1"/>
    <property type="molecule type" value="Genomic_DNA"/>
</dbReference>
<sequence>MRLIGTLVLALFLLSLSNISLASEKKLSADDILDKVEDINETKSRIANITMILIDKNDKKKNRKVKIWTKEDDKRLIKFLFPADVAGVGFLVLDAGDQGKYEALDLVSN</sequence>
<comment type="caution">
    <text evidence="1">The sequence shown here is derived from an EMBL/GenBank/DDBJ whole genome shotgun (WGS) entry which is preliminary data.</text>
</comment>
<organism evidence="1">
    <name type="scientific">marine sediment metagenome</name>
    <dbReference type="NCBI Taxonomy" id="412755"/>
    <lineage>
        <taxon>unclassified sequences</taxon>
        <taxon>metagenomes</taxon>
        <taxon>ecological metagenomes</taxon>
    </lineage>
</organism>
<name>X1CA11_9ZZZZ</name>
<dbReference type="Gene3D" id="2.50.20.10">
    <property type="entry name" value="Lipoprotein localisation LolA/LolB/LppX"/>
    <property type="match status" value="1"/>
</dbReference>
<gene>
    <name evidence="1" type="ORF">S01H4_44703</name>
</gene>
<proteinExistence type="predicted"/>
<evidence type="ECO:0000313" key="1">
    <source>
        <dbReference type="EMBL" id="GAG93223.1"/>
    </source>
</evidence>
<protein>
    <submittedName>
        <fullName evidence="1">Uncharacterized protein</fullName>
    </submittedName>
</protein>